<evidence type="ECO:0000256" key="1">
    <source>
        <dbReference type="SAM" id="MobiDB-lite"/>
    </source>
</evidence>
<evidence type="ECO:0000313" key="3">
    <source>
        <dbReference type="Proteomes" id="UP000675881"/>
    </source>
</evidence>
<gene>
    <name evidence="2" type="ORF">LSAA_4404</name>
</gene>
<dbReference type="Proteomes" id="UP000675881">
    <property type="component" value="Chromosome 13"/>
</dbReference>
<reference evidence="2" key="1">
    <citation type="submission" date="2021-02" db="EMBL/GenBank/DDBJ databases">
        <authorList>
            <person name="Bekaert M."/>
        </authorList>
    </citation>
    <scope>NUCLEOTIDE SEQUENCE</scope>
    <source>
        <strain evidence="2">IoA-00</strain>
    </source>
</reference>
<organism evidence="2 3">
    <name type="scientific">Lepeophtheirus salmonis</name>
    <name type="common">Salmon louse</name>
    <name type="synonym">Caligus salmonis</name>
    <dbReference type="NCBI Taxonomy" id="72036"/>
    <lineage>
        <taxon>Eukaryota</taxon>
        <taxon>Metazoa</taxon>
        <taxon>Ecdysozoa</taxon>
        <taxon>Arthropoda</taxon>
        <taxon>Crustacea</taxon>
        <taxon>Multicrustacea</taxon>
        <taxon>Hexanauplia</taxon>
        <taxon>Copepoda</taxon>
        <taxon>Siphonostomatoida</taxon>
        <taxon>Caligidae</taxon>
        <taxon>Lepeophtheirus</taxon>
    </lineage>
</organism>
<keyword evidence="3" id="KW-1185">Reference proteome</keyword>
<dbReference type="AlphaFoldDB" id="A0A7R8H2Q8"/>
<feature type="region of interest" description="Disordered" evidence="1">
    <location>
        <begin position="133"/>
        <end position="160"/>
    </location>
</feature>
<protein>
    <submittedName>
        <fullName evidence="2">(salmon louse) hypothetical protein</fullName>
    </submittedName>
</protein>
<proteinExistence type="predicted"/>
<accession>A0A7R8H2Q8</accession>
<name>A0A7R8H2Q8_LEPSM</name>
<sequence>MEGCMNDVCGERLNERYRLVNGLLVSISTEKEYMKNFPGNSKANGAVEAALKQAKRLLRKASHSKQDPYLGLLNLRNTPLDQGKPVTGVAQRKPRTYEVRTLDGKNLRHNRQQLPLKSYGMDKIPINNDLHAKSPRKTLSVQSHNVGVPSETDAKNQGPISKESYVPVRNADAAICYFQLEFEEKSRPLTCFITT</sequence>
<dbReference type="EMBL" id="HG994592">
    <property type="protein sequence ID" value="CAF2832300.1"/>
    <property type="molecule type" value="Genomic_DNA"/>
</dbReference>
<evidence type="ECO:0000313" key="2">
    <source>
        <dbReference type="EMBL" id="CAF2832300.1"/>
    </source>
</evidence>